<organism evidence="1 2">
    <name type="scientific">Eretmocerus hayati</name>
    <dbReference type="NCBI Taxonomy" id="131215"/>
    <lineage>
        <taxon>Eukaryota</taxon>
        <taxon>Metazoa</taxon>
        <taxon>Ecdysozoa</taxon>
        <taxon>Arthropoda</taxon>
        <taxon>Hexapoda</taxon>
        <taxon>Insecta</taxon>
        <taxon>Pterygota</taxon>
        <taxon>Neoptera</taxon>
        <taxon>Endopterygota</taxon>
        <taxon>Hymenoptera</taxon>
        <taxon>Apocrita</taxon>
        <taxon>Proctotrupomorpha</taxon>
        <taxon>Chalcidoidea</taxon>
        <taxon>Aphelinidae</taxon>
        <taxon>Aphelininae</taxon>
        <taxon>Eretmocerus</taxon>
    </lineage>
</organism>
<proteinExistence type="predicted"/>
<evidence type="ECO:0000313" key="2">
    <source>
        <dbReference type="Proteomes" id="UP001239111"/>
    </source>
</evidence>
<gene>
    <name evidence="1" type="ORF">QAD02_019987</name>
</gene>
<protein>
    <submittedName>
        <fullName evidence="1">Uncharacterized protein</fullName>
    </submittedName>
</protein>
<dbReference type="EMBL" id="CM056741">
    <property type="protein sequence ID" value="KAJ8684195.1"/>
    <property type="molecule type" value="Genomic_DNA"/>
</dbReference>
<dbReference type="Proteomes" id="UP001239111">
    <property type="component" value="Chromosome 1"/>
</dbReference>
<evidence type="ECO:0000313" key="1">
    <source>
        <dbReference type="EMBL" id="KAJ8684195.1"/>
    </source>
</evidence>
<name>A0ACC2PQY0_9HYME</name>
<reference evidence="1" key="1">
    <citation type="submission" date="2023-04" db="EMBL/GenBank/DDBJ databases">
        <title>A chromosome-level genome assembly of the parasitoid wasp Eretmocerus hayati.</title>
        <authorList>
            <person name="Zhong Y."/>
            <person name="Liu S."/>
            <person name="Liu Y."/>
        </authorList>
    </citation>
    <scope>NUCLEOTIDE SEQUENCE</scope>
    <source>
        <strain evidence="1">ZJU_SS_LIU_2023</strain>
    </source>
</reference>
<keyword evidence="2" id="KW-1185">Reference proteome</keyword>
<accession>A0ACC2PQY0</accession>
<comment type="caution">
    <text evidence="1">The sequence shown here is derived from an EMBL/GenBank/DDBJ whole genome shotgun (WGS) entry which is preliminary data.</text>
</comment>
<sequence>MILPTDKKHCVIVGCDSTRNELVFKFPKDQQLGLKWLSSIKNPAPDALEYKDVEKYHVCHKHFSDIEKAGCYIYQPYHLTGPQNCPTSVPLMPIRENAEVVTEARIPGLKCDCGLAPKLLTRSFGADRGRRFLKCSKTVASKEVCLFFRWVSGLVAPETPTNETISSPRKSTGVQESQVISAMSMNPPSTSRQICSTPVCASSPLSRKRQRPDESSMSDHVEPEESESSISSSASTPESAVPRTFMRGNDLETLNLKLDLALEEKKNLKRQLERLLQENEMRDKSFLLKFEKFYGSLNVIQKMLIDMFIDNLERHPNGRRYT</sequence>